<dbReference type="EMBL" id="CP016020">
    <property type="protein sequence ID" value="APH03404.1"/>
    <property type="molecule type" value="Genomic_DNA"/>
</dbReference>
<dbReference type="OrthoDB" id="2846451at2"/>
<name>A0A1L3MMC9_9BACI</name>
<organism evidence="1 2">
    <name type="scientific">Bacillus weihaiensis</name>
    <dbReference type="NCBI Taxonomy" id="1547283"/>
    <lineage>
        <taxon>Bacteria</taxon>
        <taxon>Bacillati</taxon>
        <taxon>Bacillota</taxon>
        <taxon>Bacilli</taxon>
        <taxon>Bacillales</taxon>
        <taxon>Bacillaceae</taxon>
        <taxon>Bacillus</taxon>
    </lineage>
</organism>
<keyword evidence="2" id="KW-1185">Reference proteome</keyword>
<evidence type="ECO:0000313" key="1">
    <source>
        <dbReference type="EMBL" id="APH03404.1"/>
    </source>
</evidence>
<gene>
    <name evidence="1" type="ORF">A9C19_00770</name>
</gene>
<dbReference type="Proteomes" id="UP000181936">
    <property type="component" value="Chromosome"/>
</dbReference>
<accession>A0A1L3MMC9</accession>
<dbReference type="AlphaFoldDB" id="A0A1L3MMC9"/>
<proteinExistence type="predicted"/>
<sequence length="166" mass="20120">MEPHFDHDNVITKEYGKQLLSFDNLFAAKAYFYELRKEQLSLLEQLCEEFTIPFTYTIQSLQKLEEFYFSLFQQNLFFDLQVTIEEVEQCLSLYVCETLIRNYGSDAEWIVQEYAFEDKKYTMGIRYGRNHLFFENMFSHLYLMKKDASSGVLTHRYERMKKFCKE</sequence>
<protein>
    <submittedName>
        <fullName evidence="1">Uncharacterized protein</fullName>
    </submittedName>
</protein>
<dbReference type="KEGG" id="bwh:A9C19_00770"/>
<dbReference type="RefSeq" id="WP_072578189.1">
    <property type="nucleotide sequence ID" value="NZ_CP016020.1"/>
</dbReference>
<evidence type="ECO:0000313" key="2">
    <source>
        <dbReference type="Proteomes" id="UP000181936"/>
    </source>
</evidence>
<reference evidence="1 2" key="1">
    <citation type="journal article" date="2016" name="Sci. Rep.">
        <title>Complete genome sequence and transcriptomic analysis of a novel marine strain Bacillus weihaiensis reveals the mechanism of brown algae degradation.</title>
        <authorList>
            <person name="Zhu Y."/>
            <person name="Chen P."/>
            <person name="Bao Y."/>
            <person name="Men Y."/>
            <person name="Zeng Y."/>
            <person name="Yang J."/>
            <person name="Sun J."/>
            <person name="Sun Y."/>
        </authorList>
    </citation>
    <scope>NUCLEOTIDE SEQUENCE [LARGE SCALE GENOMIC DNA]</scope>
    <source>
        <strain evidence="1 2">Alg07</strain>
    </source>
</reference>